<keyword evidence="2" id="KW-1185">Reference proteome</keyword>
<dbReference type="Proteomes" id="UP001459277">
    <property type="component" value="Unassembled WGS sequence"/>
</dbReference>
<evidence type="ECO:0000313" key="1">
    <source>
        <dbReference type="EMBL" id="KAL0011474.1"/>
    </source>
</evidence>
<sequence length="192" mass="22800">MGFRDLRLFNHAMLAKQGWRLMRDQNSLFFKCFKARYFPRCHFLDATMSPNSSYVWRSIMFAMPILRSGSCWRVGNGESIKVLMDKWIPNYPSNKVLHSIHEGEEDWRVSNLIDSELHGWRQDIIMKTFNREDAEAICKIPFSHRHVTDVVVWLHNKKGVYTVRSNYHVARKVLREWAKSSTGPEQQIWKKL</sequence>
<protein>
    <submittedName>
        <fullName evidence="1">Uncharacterized protein</fullName>
    </submittedName>
</protein>
<evidence type="ECO:0000313" key="2">
    <source>
        <dbReference type="Proteomes" id="UP001459277"/>
    </source>
</evidence>
<proteinExistence type="predicted"/>
<reference evidence="1 2" key="1">
    <citation type="submission" date="2024-01" db="EMBL/GenBank/DDBJ databases">
        <title>A telomere-to-telomere, gap-free genome of sweet tea (Lithocarpus litseifolius).</title>
        <authorList>
            <person name="Zhou J."/>
        </authorList>
    </citation>
    <scope>NUCLEOTIDE SEQUENCE [LARGE SCALE GENOMIC DNA]</scope>
    <source>
        <strain evidence="1">Zhou-2022a</strain>
        <tissue evidence="1">Leaf</tissue>
    </source>
</reference>
<dbReference type="EMBL" id="JAZDWU010000002">
    <property type="protein sequence ID" value="KAL0011474.1"/>
    <property type="molecule type" value="Genomic_DNA"/>
</dbReference>
<gene>
    <name evidence="1" type="ORF">SO802_006582</name>
</gene>
<dbReference type="AlphaFoldDB" id="A0AAW2DMY6"/>
<comment type="caution">
    <text evidence="1">The sequence shown here is derived from an EMBL/GenBank/DDBJ whole genome shotgun (WGS) entry which is preliminary data.</text>
</comment>
<accession>A0AAW2DMY6</accession>
<organism evidence="1 2">
    <name type="scientific">Lithocarpus litseifolius</name>
    <dbReference type="NCBI Taxonomy" id="425828"/>
    <lineage>
        <taxon>Eukaryota</taxon>
        <taxon>Viridiplantae</taxon>
        <taxon>Streptophyta</taxon>
        <taxon>Embryophyta</taxon>
        <taxon>Tracheophyta</taxon>
        <taxon>Spermatophyta</taxon>
        <taxon>Magnoliopsida</taxon>
        <taxon>eudicotyledons</taxon>
        <taxon>Gunneridae</taxon>
        <taxon>Pentapetalae</taxon>
        <taxon>rosids</taxon>
        <taxon>fabids</taxon>
        <taxon>Fagales</taxon>
        <taxon>Fagaceae</taxon>
        <taxon>Lithocarpus</taxon>
    </lineage>
</organism>
<name>A0AAW2DMY6_9ROSI</name>